<comment type="subcellular location">
    <subcellularLocation>
        <location evidence="1">Cell membrane</location>
        <topology evidence="1">Single-pass membrane protein</topology>
    </subcellularLocation>
    <subcellularLocation>
        <location evidence="7">Cell membrane</location>
        <topology evidence="7">Single-pass type II membrane protein</topology>
    </subcellularLocation>
</comment>
<dbReference type="EMBL" id="FQZR01000007">
    <property type="protein sequence ID" value="SHJ56278.1"/>
    <property type="molecule type" value="Genomic_DNA"/>
</dbReference>
<organism evidence="10 11">
    <name type="scientific">Halodesulfovibrio aestuarii</name>
    <dbReference type="NCBI Taxonomy" id="126333"/>
    <lineage>
        <taxon>Bacteria</taxon>
        <taxon>Pseudomonadati</taxon>
        <taxon>Thermodesulfobacteriota</taxon>
        <taxon>Desulfovibrionia</taxon>
        <taxon>Desulfovibrionales</taxon>
        <taxon>Desulfovibrionaceae</taxon>
        <taxon>Halodesulfovibrio</taxon>
    </lineage>
</organism>
<keyword evidence="7" id="KW-0813">Transport</keyword>
<keyword evidence="12" id="KW-1185">Reference proteome</keyword>
<keyword evidence="5 8" id="KW-1133">Transmembrane helix</keyword>
<evidence type="ECO:0000313" key="9">
    <source>
        <dbReference type="EMBL" id="MEZ6852331.1"/>
    </source>
</evidence>
<dbReference type="PANTHER" id="PTHR30558">
    <property type="entry name" value="EXBD MEMBRANE COMPONENT OF PMF-DRIVEN MACROMOLECULE IMPORT SYSTEM"/>
    <property type="match status" value="1"/>
</dbReference>
<keyword evidence="7" id="KW-0653">Protein transport</keyword>
<evidence type="ECO:0000256" key="1">
    <source>
        <dbReference type="ARBA" id="ARBA00004162"/>
    </source>
</evidence>
<dbReference type="Pfam" id="PF02472">
    <property type="entry name" value="ExbD"/>
    <property type="match status" value="1"/>
</dbReference>
<feature type="transmembrane region" description="Helical" evidence="8">
    <location>
        <begin position="21"/>
        <end position="39"/>
    </location>
</feature>
<evidence type="ECO:0000313" key="11">
    <source>
        <dbReference type="Proteomes" id="UP000184001"/>
    </source>
</evidence>
<name>A0A8G2CBI9_9BACT</name>
<gene>
    <name evidence="9" type="ORF">AB2Z07_02085</name>
    <name evidence="10" type="ORF">SAMN05660830_02730</name>
</gene>
<evidence type="ECO:0000256" key="5">
    <source>
        <dbReference type="ARBA" id="ARBA00022989"/>
    </source>
</evidence>
<reference evidence="9 12" key="2">
    <citation type="submission" date="2024-07" db="EMBL/GenBank/DDBJ databases">
        <title>Active virus-host system and metabolic interactions in a Lokiarchaeon culture.</title>
        <authorList>
            <person name="Ponce Toledo R.I."/>
            <person name="Rodrigues Oliveira T."/>
            <person name="Schleper C."/>
        </authorList>
    </citation>
    <scope>NUCLEOTIDE SEQUENCE [LARGE SCALE GENOMIC DNA]</scope>
    <source>
        <strain evidence="9 12">B35</strain>
    </source>
</reference>
<evidence type="ECO:0000256" key="3">
    <source>
        <dbReference type="ARBA" id="ARBA00022475"/>
    </source>
</evidence>
<dbReference type="GO" id="GO:0015031">
    <property type="term" value="P:protein transport"/>
    <property type="evidence" value="ECO:0007669"/>
    <property type="project" value="UniProtKB-KW"/>
</dbReference>
<evidence type="ECO:0000313" key="12">
    <source>
        <dbReference type="Proteomes" id="UP001568358"/>
    </source>
</evidence>
<dbReference type="Gene3D" id="3.30.420.270">
    <property type="match status" value="1"/>
</dbReference>
<evidence type="ECO:0000313" key="10">
    <source>
        <dbReference type="EMBL" id="SHJ56278.1"/>
    </source>
</evidence>
<dbReference type="AlphaFoldDB" id="A0A8G2CBI9"/>
<evidence type="ECO:0000256" key="8">
    <source>
        <dbReference type="SAM" id="Phobius"/>
    </source>
</evidence>
<comment type="caution">
    <text evidence="10">The sequence shown here is derived from an EMBL/GenBank/DDBJ whole genome shotgun (WGS) entry which is preliminary data.</text>
</comment>
<accession>A0A8G2CBI9</accession>
<keyword evidence="3" id="KW-1003">Cell membrane</keyword>
<evidence type="ECO:0000256" key="7">
    <source>
        <dbReference type="RuleBase" id="RU003879"/>
    </source>
</evidence>
<dbReference type="GO" id="GO:0005886">
    <property type="term" value="C:plasma membrane"/>
    <property type="evidence" value="ECO:0007669"/>
    <property type="project" value="UniProtKB-SubCell"/>
</dbReference>
<keyword evidence="6 8" id="KW-0472">Membrane</keyword>
<dbReference type="GO" id="GO:0022857">
    <property type="term" value="F:transmembrane transporter activity"/>
    <property type="evidence" value="ECO:0007669"/>
    <property type="project" value="InterPro"/>
</dbReference>
<dbReference type="Proteomes" id="UP001568358">
    <property type="component" value="Unassembled WGS sequence"/>
</dbReference>
<dbReference type="PANTHER" id="PTHR30558:SF13">
    <property type="entry name" value="BIOPOLYMER TRANSPORT PROTEIN EXBD2"/>
    <property type="match status" value="1"/>
</dbReference>
<dbReference type="EMBL" id="JBFSOO010000001">
    <property type="protein sequence ID" value="MEZ6852331.1"/>
    <property type="molecule type" value="Genomic_DNA"/>
</dbReference>
<dbReference type="InterPro" id="IPR003400">
    <property type="entry name" value="ExbD"/>
</dbReference>
<dbReference type="RefSeq" id="WP_019999560.1">
    <property type="nucleotide sequence ID" value="NZ_CP192219.1"/>
</dbReference>
<keyword evidence="4 7" id="KW-0812">Transmembrane</keyword>
<evidence type="ECO:0000256" key="6">
    <source>
        <dbReference type="ARBA" id="ARBA00023136"/>
    </source>
</evidence>
<protein>
    <submittedName>
        <fullName evidence="9">ExbD/TolR family protein</fullName>
    </submittedName>
    <submittedName>
        <fullName evidence="10">Outer membrane transport energization protein ExbD</fullName>
    </submittedName>
</protein>
<evidence type="ECO:0000256" key="4">
    <source>
        <dbReference type="ARBA" id="ARBA00022692"/>
    </source>
</evidence>
<reference evidence="10 11" key="1">
    <citation type="submission" date="2016-11" db="EMBL/GenBank/DDBJ databases">
        <authorList>
            <person name="Varghese N."/>
            <person name="Submissions S."/>
        </authorList>
    </citation>
    <scope>NUCLEOTIDE SEQUENCE [LARGE SCALE GENOMIC DNA]</scope>
    <source>
        <strain evidence="10 11">DSM 17919</strain>
    </source>
</reference>
<evidence type="ECO:0000256" key="2">
    <source>
        <dbReference type="ARBA" id="ARBA00005811"/>
    </source>
</evidence>
<dbReference type="Proteomes" id="UP000184001">
    <property type="component" value="Unassembled WGS sequence"/>
</dbReference>
<comment type="similarity">
    <text evidence="2 7">Belongs to the ExbD/TolR family.</text>
</comment>
<proteinExistence type="inferred from homology"/>
<sequence length="136" mass="14931">MANIRSLRLRNKQTELNMTPLIDMVFILLIFFIVTTSFVKEAGVEINRPMANTAVTNESTSLVIGITQSNEVWIEGKIYDVRSIRGYMNRFLAETPEGAVVIAADKECKSGLLIKVLDACREAGAANLSVAARNPA</sequence>